<dbReference type="RefSeq" id="WP_108172907.1">
    <property type="nucleotide sequence ID" value="NZ_QBKQ01000003.1"/>
</dbReference>
<dbReference type="SUPFAM" id="SSF55729">
    <property type="entry name" value="Acyl-CoA N-acyltransferases (Nat)"/>
    <property type="match status" value="1"/>
</dbReference>
<feature type="domain" description="N-acetyltransferase" evidence="1">
    <location>
        <begin position="1"/>
        <end position="155"/>
    </location>
</feature>
<comment type="caution">
    <text evidence="2">The sequence shown here is derived from an EMBL/GenBank/DDBJ whole genome shotgun (WGS) entry which is preliminary data.</text>
</comment>
<dbReference type="Pfam" id="PF13527">
    <property type="entry name" value="Acetyltransf_9"/>
    <property type="match status" value="1"/>
</dbReference>
<dbReference type="InterPro" id="IPR016181">
    <property type="entry name" value="Acyl_CoA_acyltransferase"/>
</dbReference>
<dbReference type="GO" id="GO:0016747">
    <property type="term" value="F:acyltransferase activity, transferring groups other than amino-acyl groups"/>
    <property type="evidence" value="ECO:0007669"/>
    <property type="project" value="InterPro"/>
</dbReference>
<dbReference type="InterPro" id="IPR000182">
    <property type="entry name" value="GNAT_dom"/>
</dbReference>
<keyword evidence="2" id="KW-0808">Transferase</keyword>
<keyword evidence="3" id="KW-1185">Reference proteome</keyword>
<organism evidence="2 3">
    <name type="scientific">Christiangramia gaetbulicola</name>
    <dbReference type="NCBI Taxonomy" id="703340"/>
    <lineage>
        <taxon>Bacteria</taxon>
        <taxon>Pseudomonadati</taxon>
        <taxon>Bacteroidota</taxon>
        <taxon>Flavobacteriia</taxon>
        <taxon>Flavobacteriales</taxon>
        <taxon>Flavobacteriaceae</taxon>
        <taxon>Christiangramia</taxon>
    </lineage>
</organism>
<sequence length="316" mass="36596">MEIRQACESDISEIVEVLKASLGEDQLELSDTVWRYKHIDNPFGESIVLVAIENSKIIGVRAFMCWKWRMNDTIFNAYRAVDTATHPEHQGKGIFKKLTMAAIEIAAKRGDHFIFNTPNEKSRPGYLKMGWEIVDKVVIAIKPAFNSFLKIKSKKIKYSIDHQVSDEIINNVCNDWNERQLHKGKLFTPKSRYYLSWRYEKNPLQKYQVITTGNIYLAAYVKKRGRIKELRVAECLHNDNKEDKRQISRILLLLSSKFGVQVITYAPDLLDLWSIKLIGSFGPILTLKELNLSTKDKQDLLEINNWDNSIGDLELF</sequence>
<evidence type="ECO:0000259" key="1">
    <source>
        <dbReference type="PROSITE" id="PS51186"/>
    </source>
</evidence>
<gene>
    <name evidence="2" type="ORF">C8P64_3058</name>
</gene>
<dbReference type="Proteomes" id="UP000244174">
    <property type="component" value="Unassembled WGS sequence"/>
</dbReference>
<name>A0A2T6AFL7_9FLAO</name>
<protein>
    <submittedName>
        <fullName evidence="2">Putative N-acetyltransferase YhbS</fullName>
    </submittedName>
</protein>
<proteinExistence type="predicted"/>
<dbReference type="CDD" id="cd04301">
    <property type="entry name" value="NAT_SF"/>
    <property type="match status" value="1"/>
</dbReference>
<reference evidence="2 3" key="1">
    <citation type="submission" date="2018-04" db="EMBL/GenBank/DDBJ databases">
        <title>Genomic Encyclopedia of Archaeal and Bacterial Type Strains, Phase II (KMG-II): from individual species to whole genera.</title>
        <authorList>
            <person name="Goeker M."/>
        </authorList>
    </citation>
    <scope>NUCLEOTIDE SEQUENCE [LARGE SCALE GENOMIC DNA]</scope>
    <source>
        <strain evidence="2 3">DSM 23082</strain>
    </source>
</reference>
<dbReference type="PROSITE" id="PS51186">
    <property type="entry name" value="GNAT"/>
    <property type="match status" value="1"/>
</dbReference>
<dbReference type="AlphaFoldDB" id="A0A2T6AFL7"/>
<evidence type="ECO:0000313" key="2">
    <source>
        <dbReference type="EMBL" id="PTX42628.1"/>
    </source>
</evidence>
<evidence type="ECO:0000313" key="3">
    <source>
        <dbReference type="Proteomes" id="UP000244174"/>
    </source>
</evidence>
<dbReference type="OrthoDB" id="5570877at2"/>
<dbReference type="EMBL" id="QBKQ01000003">
    <property type="protein sequence ID" value="PTX42628.1"/>
    <property type="molecule type" value="Genomic_DNA"/>
</dbReference>
<dbReference type="Gene3D" id="3.40.630.30">
    <property type="match status" value="1"/>
</dbReference>
<accession>A0A2T6AFL7</accession>